<protein>
    <recommendedName>
        <fullName evidence="4">BZIP domain-containing protein</fullName>
    </recommendedName>
</protein>
<dbReference type="InterPro" id="IPR007219">
    <property type="entry name" value="XnlR_reg_dom"/>
</dbReference>
<comment type="caution">
    <text evidence="5">The sequence shown here is derived from an EMBL/GenBank/DDBJ whole genome shotgun (WGS) entry which is preliminary data.</text>
</comment>
<feature type="compositionally biased region" description="Polar residues" evidence="3">
    <location>
        <begin position="96"/>
        <end position="111"/>
    </location>
</feature>
<dbReference type="GO" id="GO:0003677">
    <property type="term" value="F:DNA binding"/>
    <property type="evidence" value="ECO:0007669"/>
    <property type="project" value="InterPro"/>
</dbReference>
<evidence type="ECO:0000256" key="2">
    <source>
        <dbReference type="ARBA" id="ARBA00023242"/>
    </source>
</evidence>
<dbReference type="InterPro" id="IPR004827">
    <property type="entry name" value="bZIP"/>
</dbReference>
<dbReference type="GO" id="GO:0045944">
    <property type="term" value="P:positive regulation of transcription by RNA polymerase II"/>
    <property type="evidence" value="ECO:0007669"/>
    <property type="project" value="UniProtKB-ARBA"/>
</dbReference>
<feature type="compositionally biased region" description="Basic residues" evidence="3">
    <location>
        <begin position="174"/>
        <end position="190"/>
    </location>
</feature>
<dbReference type="InterPro" id="IPR053187">
    <property type="entry name" value="Notoamide_regulator"/>
</dbReference>
<sequence>MAQSAAPPIDPMYEPSAIDNFDNIPQPAWEQHWTIGQPNFPGSSEAFRGNVQHGHETGDFISNYAYSPDPTNLTDSGSIFSQEYSTPPQTSPGNPPSNSGDQRHSSSTQSDNQKRTPTHTKHDPAKSPGRDSSKQSKAKRATGDVYGDIKRGGSTNKAAERNLSSLQHVNNEHTRKHQERNRRASKKVRIRKQEEQKNLESAKKVLEQVNRDLLTCATDLKSQVYDLKMKLFQHTDCDCAFIQKERLEALQVSHPAAVVYRAIQSRPEVEAHEIVRRIRAGAEAETIARQLSTADLLLQVQLEPETRYCYQLLYSRLIPSYLQTPTNPFMHSLIYDWNVKDEAGKVNVPPLSESEKEYKAQYLRPVHAASIVDPRMDEIVPSKWTTVNASDGLMRTFIHAYFLYEYDWFTFFHKDYFLDDMLAGSSTFCSPLLVNAILAVGCHCQNYLSQPAEYWNPNSLGYKFLAEAKRLWAEEPRERSLVTLQATLIINTIVNMFSIDKLASAYLVQAIDIAHELGLFEPTTYIMHKKLRHSYDLTAWSLFHWQCTLSFQFQTAPLLRTPPQSPLPDPDLNPDWYGESWLKYPSTSVLVPMEYRYTFKARVEFSLILNAAMLQASTNESDNQIVRSGARRIIETVEKLEAWYRTLPGRLLPSNIVFPSQLKLHLHYYYVLIQLYEILVSYGNNGSPPLLLNQDTLEKSLAKYRAYFETILRVHYLRHSFEYGNMMLARFLAMLAFLALTKLNSLISRDSSEPEVSCMDVGGTDLRAARATLLIAQKGLSDQGRGYYLPRSILQDVLNRMTPSDSNCDGHKPICSACASRQQQCVYRDESTRQKMLELRKDSKELHRTLELLRTAPEDAVTSILQDLRSKGSVSEFLQSVGSGTSTTPSPLTTLTASLAGTSAHSTTEVYLNTSFPKAFPCLKPIEVTDVDIHLLSVGREAPALLKLQSEKYPEGRPRISHSLKAPPLLNDTTWESSQYVDARLNNLNIWQWTSVPISDSLAMRTISFYLVNEHPILALFDAELFIRDLVAGEGRFCSPLLVSSVLAWCCATYARFVPEAYFLSRSLLEEAKVRWKEQKDYAAITTLSAAMFLVITCNQHGQDRVGLSYLDASADIGRRLHLFDNKDMNMGALYDDDEELQSAASFAAWGAFGWNSLHCINFRAKHRVRDPPIIPIPGDVSGLPLPDCMGTTFTWISKFWLIVHEAFRDGYANFSLLSFSNAQRIYQKLLNWSTILPESAVMSDACPHHALVLHIWYQTAIMDVWRPFLKMDSVDNMAQSTTANEAYGASAKQLKRLVYLYRKTFESTNPTMLVTPGFLSLLNEIFRNPDVSDAQFWFIFSFHGCLSIAPWCTGLHGISEALMTIAWQSDLFQRRGWTNSMIEDIQATTRALAQDNTYRSLYPIKLDLSDDTIQTNNMEVLAREFRRLAFQYEPSGRSIEMDHEREIWKGDPRELTLTLSEATEVEECTSF</sequence>
<dbReference type="SUPFAM" id="SSF57959">
    <property type="entry name" value="Leucine zipper domain"/>
    <property type="match status" value="1"/>
</dbReference>
<dbReference type="PANTHER" id="PTHR47256:SF1">
    <property type="entry name" value="ZN(II)2CYS6 TRANSCRIPTION FACTOR (EUROFUNG)"/>
    <property type="match status" value="1"/>
</dbReference>
<keyword evidence="2" id="KW-0539">Nucleus</keyword>
<feature type="compositionally biased region" description="Basic and acidic residues" evidence="3">
    <location>
        <begin position="120"/>
        <end position="134"/>
    </location>
</feature>
<dbReference type="InterPro" id="IPR046347">
    <property type="entry name" value="bZIP_sf"/>
</dbReference>
<dbReference type="InterPro" id="IPR036864">
    <property type="entry name" value="Zn2-C6_fun-type_DNA-bd_sf"/>
</dbReference>
<dbReference type="EMBL" id="ONZP01000526">
    <property type="protein sequence ID" value="SPJ86879.1"/>
    <property type="molecule type" value="Genomic_DNA"/>
</dbReference>
<dbReference type="Pfam" id="PF00170">
    <property type="entry name" value="bZIP_1"/>
    <property type="match status" value="1"/>
</dbReference>
<keyword evidence="1" id="KW-0479">Metal-binding</keyword>
<proteinExistence type="predicted"/>
<dbReference type="Gene3D" id="1.20.5.170">
    <property type="match status" value="1"/>
</dbReference>
<accession>A0AAE8MJL1</accession>
<evidence type="ECO:0000313" key="6">
    <source>
        <dbReference type="Proteomes" id="UP001187734"/>
    </source>
</evidence>
<keyword evidence="6" id="KW-1185">Reference proteome</keyword>
<organism evidence="5 6">
    <name type="scientific">Fusarium torulosum</name>
    <dbReference type="NCBI Taxonomy" id="33205"/>
    <lineage>
        <taxon>Eukaryota</taxon>
        <taxon>Fungi</taxon>
        <taxon>Dikarya</taxon>
        <taxon>Ascomycota</taxon>
        <taxon>Pezizomycotina</taxon>
        <taxon>Sordariomycetes</taxon>
        <taxon>Hypocreomycetidae</taxon>
        <taxon>Hypocreales</taxon>
        <taxon>Nectriaceae</taxon>
        <taxon>Fusarium</taxon>
    </lineage>
</organism>
<dbReference type="PROSITE" id="PS50217">
    <property type="entry name" value="BZIP"/>
    <property type="match status" value="1"/>
</dbReference>
<gene>
    <name evidence="5" type="ORF">FTOL_11904</name>
</gene>
<evidence type="ECO:0000313" key="5">
    <source>
        <dbReference type="EMBL" id="SPJ86879.1"/>
    </source>
</evidence>
<dbReference type="Pfam" id="PF04082">
    <property type="entry name" value="Fungal_trans"/>
    <property type="match status" value="1"/>
</dbReference>
<dbReference type="Proteomes" id="UP001187734">
    <property type="component" value="Unassembled WGS sequence"/>
</dbReference>
<reference evidence="5" key="1">
    <citation type="submission" date="2018-03" db="EMBL/GenBank/DDBJ databases">
        <authorList>
            <person name="Guldener U."/>
        </authorList>
    </citation>
    <scope>NUCLEOTIDE SEQUENCE</scope>
</reference>
<dbReference type="CDD" id="cd12148">
    <property type="entry name" value="fungal_TF_MHR"/>
    <property type="match status" value="2"/>
</dbReference>
<dbReference type="GO" id="GO:0008270">
    <property type="term" value="F:zinc ion binding"/>
    <property type="evidence" value="ECO:0007669"/>
    <property type="project" value="InterPro"/>
</dbReference>
<feature type="region of interest" description="Disordered" evidence="3">
    <location>
        <begin position="1"/>
        <end position="196"/>
    </location>
</feature>
<evidence type="ECO:0000259" key="4">
    <source>
        <dbReference type="PROSITE" id="PS50217"/>
    </source>
</evidence>
<feature type="compositionally biased region" description="Polar residues" evidence="3">
    <location>
        <begin position="69"/>
        <end position="88"/>
    </location>
</feature>
<evidence type="ECO:0000256" key="3">
    <source>
        <dbReference type="SAM" id="MobiDB-lite"/>
    </source>
</evidence>
<feature type="compositionally biased region" description="Polar residues" evidence="3">
    <location>
        <begin position="153"/>
        <end position="169"/>
    </location>
</feature>
<dbReference type="GO" id="GO:0000981">
    <property type="term" value="F:DNA-binding transcription factor activity, RNA polymerase II-specific"/>
    <property type="evidence" value="ECO:0007669"/>
    <property type="project" value="InterPro"/>
</dbReference>
<feature type="domain" description="BZIP" evidence="4">
    <location>
        <begin position="171"/>
        <end position="234"/>
    </location>
</feature>
<dbReference type="GO" id="GO:0006351">
    <property type="term" value="P:DNA-templated transcription"/>
    <property type="evidence" value="ECO:0007669"/>
    <property type="project" value="InterPro"/>
</dbReference>
<dbReference type="InterPro" id="IPR001138">
    <property type="entry name" value="Zn2Cys6_DnaBD"/>
</dbReference>
<dbReference type="Gene3D" id="4.10.240.10">
    <property type="entry name" value="Zn(2)-C6 fungal-type DNA-binding domain"/>
    <property type="match status" value="1"/>
</dbReference>
<name>A0AAE8MJL1_9HYPO</name>
<dbReference type="CDD" id="cd00067">
    <property type="entry name" value="GAL4"/>
    <property type="match status" value="1"/>
</dbReference>
<evidence type="ECO:0000256" key="1">
    <source>
        <dbReference type="ARBA" id="ARBA00022723"/>
    </source>
</evidence>
<dbReference type="CDD" id="cd14687">
    <property type="entry name" value="bZIP_ATF2"/>
    <property type="match status" value="1"/>
</dbReference>
<dbReference type="PANTHER" id="PTHR47256">
    <property type="entry name" value="ZN(II)2CYS6 TRANSCRIPTION FACTOR (EUROFUNG)-RELATED"/>
    <property type="match status" value="1"/>
</dbReference>
<dbReference type="PROSITE" id="PS00036">
    <property type="entry name" value="BZIP_BASIC"/>
    <property type="match status" value="1"/>
</dbReference>